<dbReference type="InterPro" id="IPR004182">
    <property type="entry name" value="GRAM"/>
</dbReference>
<sequence length="378" mass="43271">MALFIYAHMFYHGYLWMSFLGIILLQLFFNYLSTQRGINLGLYFAPQREVTMPRLELSGVNLVFDVARRAQLVLEFFADLMEKLNNLFMWKRPDTTKKFCIFVGFFFTMSVFCSTSTCFFIIGLIVGLKAFITAYLYHRFPRLRNKLDVFSYFFFRVPNNLEKSMHLPAPRVKITKASSSDASDSQLKTSCSLRNIDIMSSVVDTALLHTRKRSFTTGNILADDAVQNDLTKSNKECTYKSLSVKDLQSSSARLTLSQSIEDEAPPVECIMERSCMLIDKNRTLAKRLLHGTLLLTETEMLFQHNHGDADTKDIIYMPFDEMQKIIKTHSLTPIPGRAIEVLLESRKRPLIFVGISKRDEFFEAIIKAAAEAGVKLTS</sequence>
<feature type="transmembrane region" description="Helical" evidence="1">
    <location>
        <begin position="99"/>
        <end position="132"/>
    </location>
</feature>
<dbReference type="PANTHER" id="PTHR37402:SF1">
    <property type="entry name" value="GRAM DOMAIN-CONTAINING PROTEIN 4"/>
    <property type="match status" value="1"/>
</dbReference>
<organism evidence="3">
    <name type="scientific">Ascaris suum</name>
    <name type="common">Pig roundworm</name>
    <name type="synonym">Ascaris lumbricoides</name>
    <dbReference type="NCBI Taxonomy" id="6253"/>
    <lineage>
        <taxon>Eukaryota</taxon>
        <taxon>Metazoa</taxon>
        <taxon>Ecdysozoa</taxon>
        <taxon>Nematoda</taxon>
        <taxon>Chromadorea</taxon>
        <taxon>Rhabditida</taxon>
        <taxon>Spirurina</taxon>
        <taxon>Ascaridomorpha</taxon>
        <taxon>Ascaridoidea</taxon>
        <taxon>Ascarididae</taxon>
        <taxon>Ascaris</taxon>
    </lineage>
</organism>
<name>F1KZH8_ASCSU</name>
<evidence type="ECO:0000256" key="1">
    <source>
        <dbReference type="SAM" id="Phobius"/>
    </source>
</evidence>
<reference evidence="3" key="1">
    <citation type="journal article" date="2011" name="Genome Res.">
        <title>Deep small RNA sequencing from the nematode Ascaris reveals conservation, functional diversification, and novel developmental profiles.</title>
        <authorList>
            <person name="Wang J."/>
            <person name="Czech B."/>
            <person name="Crunk A."/>
            <person name="Wallace A."/>
            <person name="Mitreva M."/>
            <person name="Hannon G.J."/>
            <person name="Davis R.E."/>
        </authorList>
    </citation>
    <scope>NUCLEOTIDE SEQUENCE</scope>
</reference>
<keyword evidence="1" id="KW-1133">Transmembrane helix</keyword>
<proteinExistence type="evidence at transcript level"/>
<dbReference type="InterPro" id="IPR037847">
    <property type="entry name" value="GRAMDC4"/>
</dbReference>
<protein>
    <submittedName>
        <fullName evidence="3">GRAM domain-containing protein 4</fullName>
    </submittedName>
</protein>
<feature type="domain" description="GRAM" evidence="2">
    <location>
        <begin position="268"/>
        <end position="368"/>
    </location>
</feature>
<feature type="transmembrane region" description="Helical" evidence="1">
    <location>
        <begin position="13"/>
        <end position="32"/>
    </location>
</feature>
<evidence type="ECO:0000313" key="3">
    <source>
        <dbReference type="EMBL" id="ADY43282.1"/>
    </source>
</evidence>
<keyword evidence="1" id="KW-0812">Transmembrane</keyword>
<dbReference type="AlphaFoldDB" id="F1KZH8"/>
<dbReference type="InterPro" id="IPR011993">
    <property type="entry name" value="PH-like_dom_sf"/>
</dbReference>
<dbReference type="GO" id="GO:0034164">
    <property type="term" value="P:negative regulation of toll-like receptor 9 signaling pathway"/>
    <property type="evidence" value="ECO:0007669"/>
    <property type="project" value="TreeGrafter"/>
</dbReference>
<dbReference type="PANTHER" id="PTHR37402">
    <property type="entry name" value="GRAM DOMAIN-CONTAINING PROTEIN 4"/>
    <property type="match status" value="1"/>
</dbReference>
<dbReference type="Pfam" id="PF02893">
    <property type="entry name" value="GRAM"/>
    <property type="match status" value="1"/>
</dbReference>
<dbReference type="Gene3D" id="2.30.29.30">
    <property type="entry name" value="Pleckstrin-homology domain (PH domain)/Phosphotyrosine-binding domain (PTB)"/>
    <property type="match status" value="1"/>
</dbReference>
<evidence type="ECO:0000259" key="2">
    <source>
        <dbReference type="Pfam" id="PF02893"/>
    </source>
</evidence>
<dbReference type="EMBL" id="JI168565">
    <property type="protein sequence ID" value="ADY43282.1"/>
    <property type="molecule type" value="mRNA"/>
</dbReference>
<dbReference type="GO" id="GO:0006915">
    <property type="term" value="P:apoptotic process"/>
    <property type="evidence" value="ECO:0007669"/>
    <property type="project" value="InterPro"/>
</dbReference>
<accession>F1KZH8</accession>
<keyword evidence="1" id="KW-0472">Membrane</keyword>